<dbReference type="EMBL" id="CAJJDN010000167">
    <property type="protein sequence ID" value="CAD8126436.1"/>
    <property type="molecule type" value="Genomic_DNA"/>
</dbReference>
<proteinExistence type="predicted"/>
<reference evidence="1" key="1">
    <citation type="submission" date="2021-01" db="EMBL/GenBank/DDBJ databases">
        <authorList>
            <consortium name="Genoscope - CEA"/>
            <person name="William W."/>
        </authorList>
    </citation>
    <scope>NUCLEOTIDE SEQUENCE</scope>
</reference>
<evidence type="ECO:0000313" key="1">
    <source>
        <dbReference type="EMBL" id="CAD8126436.1"/>
    </source>
</evidence>
<gene>
    <name evidence="1" type="ORF">PSON_ATCC_30995.1.T1670072</name>
</gene>
<comment type="caution">
    <text evidence="1">The sequence shown here is derived from an EMBL/GenBank/DDBJ whole genome shotgun (WGS) entry which is preliminary data.</text>
</comment>
<dbReference type="Proteomes" id="UP000692954">
    <property type="component" value="Unassembled WGS sequence"/>
</dbReference>
<accession>A0A8S1RDV3</accession>
<sequence>MLIYENQTGRKEQIMKKRFSIVLKKKINDGIMNMQSLIKQ</sequence>
<protein>
    <submittedName>
        <fullName evidence="1">Uncharacterized protein</fullName>
    </submittedName>
</protein>
<name>A0A8S1RDV3_9CILI</name>
<evidence type="ECO:0000313" key="2">
    <source>
        <dbReference type="Proteomes" id="UP000692954"/>
    </source>
</evidence>
<keyword evidence="2" id="KW-1185">Reference proteome</keyword>
<organism evidence="1 2">
    <name type="scientific">Paramecium sonneborni</name>
    <dbReference type="NCBI Taxonomy" id="65129"/>
    <lineage>
        <taxon>Eukaryota</taxon>
        <taxon>Sar</taxon>
        <taxon>Alveolata</taxon>
        <taxon>Ciliophora</taxon>
        <taxon>Intramacronucleata</taxon>
        <taxon>Oligohymenophorea</taxon>
        <taxon>Peniculida</taxon>
        <taxon>Parameciidae</taxon>
        <taxon>Paramecium</taxon>
    </lineage>
</organism>
<dbReference type="AlphaFoldDB" id="A0A8S1RDV3"/>